<organism evidence="5 6">
    <name type="scientific">Tolypocladium paradoxum</name>
    <dbReference type="NCBI Taxonomy" id="94208"/>
    <lineage>
        <taxon>Eukaryota</taxon>
        <taxon>Fungi</taxon>
        <taxon>Dikarya</taxon>
        <taxon>Ascomycota</taxon>
        <taxon>Pezizomycotina</taxon>
        <taxon>Sordariomycetes</taxon>
        <taxon>Hypocreomycetidae</taxon>
        <taxon>Hypocreales</taxon>
        <taxon>Ophiocordycipitaceae</taxon>
        <taxon>Tolypocladium</taxon>
    </lineage>
</organism>
<feature type="domain" description="Dynamin-type G" evidence="4">
    <location>
        <begin position="36"/>
        <end position="287"/>
    </location>
</feature>
<keyword evidence="1" id="KW-0547">Nucleotide-binding</keyword>
<gene>
    <name evidence="5" type="ORF">TPAR_07764</name>
</gene>
<dbReference type="Gene3D" id="3.40.50.300">
    <property type="entry name" value="P-loop containing nucleotide triphosphate hydrolases"/>
    <property type="match status" value="1"/>
</dbReference>
<dbReference type="SMART" id="SM00053">
    <property type="entry name" value="DYNc"/>
    <property type="match status" value="1"/>
</dbReference>
<dbReference type="PROSITE" id="PS51388">
    <property type="entry name" value="GED"/>
    <property type="match status" value="1"/>
</dbReference>
<dbReference type="InterPro" id="IPR030381">
    <property type="entry name" value="G_DYNAMIN_dom"/>
</dbReference>
<dbReference type="GO" id="GO:0048312">
    <property type="term" value="P:intracellular distribution of mitochondria"/>
    <property type="evidence" value="ECO:0007669"/>
    <property type="project" value="TreeGrafter"/>
</dbReference>
<dbReference type="PRINTS" id="PR00195">
    <property type="entry name" value="DYNAMIN"/>
</dbReference>
<dbReference type="Pfam" id="PF01031">
    <property type="entry name" value="Dynamin_M"/>
    <property type="match status" value="1"/>
</dbReference>
<dbReference type="GO" id="GO:0005874">
    <property type="term" value="C:microtubule"/>
    <property type="evidence" value="ECO:0007669"/>
    <property type="project" value="TreeGrafter"/>
</dbReference>
<protein>
    <submittedName>
        <fullName evidence="5">Interferon-induced GTP-binding protein Mx3</fullName>
    </submittedName>
</protein>
<dbReference type="PANTHER" id="PTHR11566:SF149">
    <property type="entry name" value="GTPASE, PUTATIVE (AFU_ORTHOLOGUE AFUA_6G11890)-RELATED"/>
    <property type="match status" value="1"/>
</dbReference>
<dbReference type="GO" id="GO:0008017">
    <property type="term" value="F:microtubule binding"/>
    <property type="evidence" value="ECO:0007669"/>
    <property type="project" value="TreeGrafter"/>
</dbReference>
<dbReference type="SUPFAM" id="SSF52540">
    <property type="entry name" value="P-loop containing nucleoside triphosphate hydrolases"/>
    <property type="match status" value="1"/>
</dbReference>
<dbReference type="GO" id="GO:0006897">
    <property type="term" value="P:endocytosis"/>
    <property type="evidence" value="ECO:0007669"/>
    <property type="project" value="TreeGrafter"/>
</dbReference>
<sequence>MAVSLDPSVLDQLNTTEARALHELTDQLSSCGVGNLVNLPQIIVVGEQSAGKSSVLEAISHVRFPVKGDSKAPQAFQRAGFREDDLADIIKEAKDYMGIAATGRDFSKDVLRLEIEGPNMYPLTLVDLPGLFHVETANQSMRGKETVDQLVESYMKQKNSIILVVITASNQLANHIALRKVKEHDPKRERTLGVITKPDLTRAGYTEERNYIQLARNQESAHKLKLGWHVLRNRAEDEDNLDARDATEARFFETTAWASIPRDDRGVISLRKKLSRVLYNHIRHNLHGVIEDIEGKLRERQEELERLGLSRSTPQEMRSFLLAIAGEFQRLARDGIHGRYNDAFFGGLRDTEHKLRAQLRNFNRAFDYVLATKGSKLAIAPRDDLDCQSPDLPEFLKSFLEEYPYDFPNPASISRERLNALLEKRAATNQGREFPGSHNTDLVIQLFQKQAAPWKDIASFHVKQVTLVAKAFVDHLFRHIVGQPETTEAILCGCVDPFFTDKEKLLSQKLEELLKPYVRGYAMPLDAEFRHMVTRRTVDRLAEQLRAMSEKQAGQIDDATVKTLRSDMLADAASTLEAIDGGEFGTEKVIDMMEAYYEMSRRTFTDTVINLAIESCLICDLPDILTPTQVDRMDEKQLRELAAESEDAHSRREQLDGEIAVLRQGLEQCRKYKPRGMTVVPSAQSRLVSASASDDTTGKLIQEKRDMTTVLTDCRCAVAICNTRQSSCGGCQQVHDRRLALRPNFEGVVPGTHIVDASGLNIDVDEPGGYRGALWSSGDEVDFHAICFILFCVQPLECAGCIDTAWFHVREPLVSWISPVGRTQGIRLWNEWHAQPRWASSRCVDKAILRRALWQPRYIFYNRNRQA</sequence>
<reference evidence="5 6" key="1">
    <citation type="submission" date="2018-01" db="EMBL/GenBank/DDBJ databases">
        <title>Harnessing the power of phylogenomics to disentangle the directionality and signatures of interkingdom host jumping in the parasitic fungal genus Tolypocladium.</title>
        <authorList>
            <person name="Quandt C.A."/>
            <person name="Patterson W."/>
            <person name="Spatafora J.W."/>
        </authorList>
    </citation>
    <scope>NUCLEOTIDE SEQUENCE [LARGE SCALE GENOMIC DNA]</scope>
    <source>
        <strain evidence="5 6">NRBC 100945</strain>
    </source>
</reference>
<accession>A0A2S4KPD2</accession>
<dbReference type="GO" id="GO:0005525">
    <property type="term" value="F:GTP binding"/>
    <property type="evidence" value="ECO:0007669"/>
    <property type="project" value="InterPro"/>
</dbReference>
<dbReference type="PANTHER" id="PTHR11566">
    <property type="entry name" value="DYNAMIN"/>
    <property type="match status" value="1"/>
</dbReference>
<feature type="non-terminal residue" evidence="5">
    <location>
        <position position="867"/>
    </location>
</feature>
<dbReference type="PROSITE" id="PS51718">
    <property type="entry name" value="G_DYNAMIN_2"/>
    <property type="match status" value="1"/>
</dbReference>
<dbReference type="AlphaFoldDB" id="A0A2S4KPD2"/>
<evidence type="ECO:0000256" key="2">
    <source>
        <dbReference type="ARBA" id="ARBA00023134"/>
    </source>
</evidence>
<evidence type="ECO:0000313" key="5">
    <source>
        <dbReference type="EMBL" id="POR32031.1"/>
    </source>
</evidence>
<name>A0A2S4KPD2_9HYPO</name>
<feature type="domain" description="GED" evidence="3">
    <location>
        <begin position="586"/>
        <end position="677"/>
    </location>
</feature>
<evidence type="ECO:0000259" key="3">
    <source>
        <dbReference type="PROSITE" id="PS51388"/>
    </source>
</evidence>
<dbReference type="Proteomes" id="UP000237481">
    <property type="component" value="Unassembled WGS sequence"/>
</dbReference>
<dbReference type="GO" id="GO:0003924">
    <property type="term" value="F:GTPase activity"/>
    <property type="evidence" value="ECO:0007669"/>
    <property type="project" value="InterPro"/>
</dbReference>
<dbReference type="Pfam" id="PF00350">
    <property type="entry name" value="Dynamin_N"/>
    <property type="match status" value="1"/>
</dbReference>
<evidence type="ECO:0000313" key="6">
    <source>
        <dbReference type="Proteomes" id="UP000237481"/>
    </source>
</evidence>
<keyword evidence="2" id="KW-0342">GTP-binding</keyword>
<dbReference type="InterPro" id="IPR027417">
    <property type="entry name" value="P-loop_NTPase"/>
</dbReference>
<dbReference type="InterPro" id="IPR045063">
    <property type="entry name" value="Dynamin_N"/>
</dbReference>
<dbReference type="GO" id="GO:0000266">
    <property type="term" value="P:mitochondrial fission"/>
    <property type="evidence" value="ECO:0007669"/>
    <property type="project" value="TreeGrafter"/>
</dbReference>
<dbReference type="InterPro" id="IPR022812">
    <property type="entry name" value="Dynamin"/>
</dbReference>
<dbReference type="InterPro" id="IPR001401">
    <property type="entry name" value="Dynamin_GTPase"/>
</dbReference>
<dbReference type="CDD" id="cd08771">
    <property type="entry name" value="DLP_1"/>
    <property type="match status" value="1"/>
</dbReference>
<dbReference type="InterPro" id="IPR020850">
    <property type="entry name" value="GED_dom"/>
</dbReference>
<keyword evidence="6" id="KW-1185">Reference proteome</keyword>
<dbReference type="OrthoDB" id="415706at2759"/>
<dbReference type="InterPro" id="IPR000375">
    <property type="entry name" value="Dynamin_stalk"/>
</dbReference>
<dbReference type="EMBL" id="PKSG01000927">
    <property type="protein sequence ID" value="POR32031.1"/>
    <property type="molecule type" value="Genomic_DNA"/>
</dbReference>
<comment type="caution">
    <text evidence="5">The sequence shown here is derived from an EMBL/GenBank/DDBJ whole genome shotgun (WGS) entry which is preliminary data.</text>
</comment>
<dbReference type="STRING" id="94208.A0A2S4KPD2"/>
<evidence type="ECO:0000256" key="1">
    <source>
        <dbReference type="ARBA" id="ARBA00022741"/>
    </source>
</evidence>
<dbReference type="GO" id="GO:0005739">
    <property type="term" value="C:mitochondrion"/>
    <property type="evidence" value="ECO:0007669"/>
    <property type="project" value="TreeGrafter"/>
</dbReference>
<evidence type="ECO:0000259" key="4">
    <source>
        <dbReference type="PROSITE" id="PS51718"/>
    </source>
</evidence>
<dbReference type="GO" id="GO:0016559">
    <property type="term" value="P:peroxisome fission"/>
    <property type="evidence" value="ECO:0007669"/>
    <property type="project" value="TreeGrafter"/>
</dbReference>
<dbReference type="GO" id="GO:0016020">
    <property type="term" value="C:membrane"/>
    <property type="evidence" value="ECO:0007669"/>
    <property type="project" value="TreeGrafter"/>
</dbReference>
<proteinExistence type="predicted"/>